<dbReference type="Proteomes" id="UP000651120">
    <property type="component" value="Unassembled WGS sequence"/>
</dbReference>
<dbReference type="EMBL" id="DUJP01000024">
    <property type="protein sequence ID" value="HII46845.1"/>
    <property type="molecule type" value="Genomic_DNA"/>
</dbReference>
<reference evidence="2" key="1">
    <citation type="journal article" date="2020" name="bioRxiv">
        <title>A rank-normalized archaeal taxonomy based on genome phylogeny resolves widespread incomplete and uneven classifications.</title>
        <authorList>
            <person name="Rinke C."/>
            <person name="Chuvochina M."/>
            <person name="Mussig A.J."/>
            <person name="Chaumeil P.-A."/>
            <person name="Waite D.W."/>
            <person name="Whitman W.B."/>
            <person name="Parks D.H."/>
            <person name="Hugenholtz P."/>
        </authorList>
    </citation>
    <scope>NUCLEOTIDE SEQUENCE</scope>
    <source>
        <strain evidence="2">UBA8839</strain>
    </source>
</reference>
<comment type="caution">
    <text evidence="2">The sequence shown here is derived from an EMBL/GenBank/DDBJ whole genome shotgun (WGS) entry which is preliminary data.</text>
</comment>
<keyword evidence="1" id="KW-0472">Membrane</keyword>
<gene>
    <name evidence="2" type="ORF">HA333_05190</name>
</gene>
<feature type="transmembrane region" description="Helical" evidence="1">
    <location>
        <begin position="280"/>
        <end position="299"/>
    </location>
</feature>
<dbReference type="GeneID" id="1465029"/>
<protein>
    <submittedName>
        <fullName evidence="2">Uncharacterized protein</fullName>
    </submittedName>
</protein>
<evidence type="ECO:0000313" key="3">
    <source>
        <dbReference type="Proteomes" id="UP000651120"/>
    </source>
</evidence>
<dbReference type="AlphaFoldDB" id="A0A832SRK0"/>
<dbReference type="RefSeq" id="WP_011007280.1">
    <property type="nucleotide sequence ID" value="NZ_DUJP01000024.1"/>
</dbReference>
<keyword evidence="1" id="KW-1133">Transmembrane helix</keyword>
<organism evidence="2 3">
    <name type="scientific">Pyrobaculum aerophilum</name>
    <dbReference type="NCBI Taxonomy" id="13773"/>
    <lineage>
        <taxon>Archaea</taxon>
        <taxon>Thermoproteota</taxon>
        <taxon>Thermoprotei</taxon>
        <taxon>Thermoproteales</taxon>
        <taxon>Thermoproteaceae</taxon>
        <taxon>Pyrobaculum</taxon>
    </lineage>
</organism>
<keyword evidence="1" id="KW-0812">Transmembrane</keyword>
<evidence type="ECO:0000256" key="1">
    <source>
        <dbReference type="SAM" id="Phobius"/>
    </source>
</evidence>
<proteinExistence type="predicted"/>
<accession>A0A832SRK0</accession>
<name>A0A832SRK0_9CREN</name>
<evidence type="ECO:0000313" key="2">
    <source>
        <dbReference type="EMBL" id="HII46845.1"/>
    </source>
</evidence>
<sequence length="306" mass="33372">MVNAYYLVGISYRLVSSSVVVVKDRLYLLGYYDTPSDIALDSDFKVVAARTIDNPDLFPWFITTDGTHLYIGLINSSDWSMVILATDLELNSQWAVKWEPPLGLYIIIDDRSPIRDGGILYPGNGGFASRFSNAIYYNGKIYVPYSWFTDFGAVLSDLLVIFDVSTRRVVRYYSIVNTGVIFLLSTSAFSGRGGGWIAAVGVTSASGIEKQFVEDVPPVKPVSLVLSPFEPVVYPVSEDLSPKSISLADYPLNAISVDPPPDALLFLIPLPPAVGGVVDVGLHFVFITMGLALLVALGVKNARARK</sequence>